<proteinExistence type="predicted"/>
<dbReference type="SMART" id="SM00855">
    <property type="entry name" value="PGAM"/>
    <property type="match status" value="1"/>
</dbReference>
<dbReference type="EMBL" id="CAJJDM010000044">
    <property type="protein sequence ID" value="CAD8069713.1"/>
    <property type="molecule type" value="Genomic_DNA"/>
</dbReference>
<keyword evidence="4" id="KW-1185">Reference proteome</keyword>
<dbReference type="GO" id="GO:0016791">
    <property type="term" value="F:phosphatase activity"/>
    <property type="evidence" value="ECO:0007669"/>
    <property type="project" value="TreeGrafter"/>
</dbReference>
<reference evidence="3" key="1">
    <citation type="submission" date="2021-01" db="EMBL/GenBank/DDBJ databases">
        <authorList>
            <consortium name="Genoscope - CEA"/>
            <person name="William W."/>
        </authorList>
    </citation>
    <scope>NUCLEOTIDE SEQUENCE</scope>
</reference>
<dbReference type="GO" id="GO:0005829">
    <property type="term" value="C:cytosol"/>
    <property type="evidence" value="ECO:0007669"/>
    <property type="project" value="TreeGrafter"/>
</dbReference>
<protein>
    <recommendedName>
        <fullName evidence="5">Phosphoglycerate mutase</fullName>
    </recommendedName>
</protein>
<dbReference type="AlphaFoldDB" id="A0A8S1LVU6"/>
<organism evidence="3 4">
    <name type="scientific">Paramecium primaurelia</name>
    <dbReference type="NCBI Taxonomy" id="5886"/>
    <lineage>
        <taxon>Eukaryota</taxon>
        <taxon>Sar</taxon>
        <taxon>Alveolata</taxon>
        <taxon>Ciliophora</taxon>
        <taxon>Intramacronucleata</taxon>
        <taxon>Oligohymenophorea</taxon>
        <taxon>Peniculida</taxon>
        <taxon>Parameciidae</taxon>
        <taxon>Paramecium</taxon>
    </lineage>
</organism>
<feature type="binding site" evidence="2">
    <location>
        <position position="66"/>
    </location>
    <ligand>
        <name>substrate</name>
    </ligand>
</feature>
<evidence type="ECO:0000313" key="4">
    <source>
        <dbReference type="Proteomes" id="UP000688137"/>
    </source>
</evidence>
<evidence type="ECO:0000256" key="2">
    <source>
        <dbReference type="PIRSR" id="PIRSR613078-2"/>
    </source>
</evidence>
<evidence type="ECO:0008006" key="5">
    <source>
        <dbReference type="Google" id="ProtNLM"/>
    </source>
</evidence>
<dbReference type="InterPro" id="IPR050275">
    <property type="entry name" value="PGM_Phosphatase"/>
</dbReference>
<sequence>MKVYYVRHGQSMNNVINDLTDQEYENLRQLDPQISEQGIKQVKLLTDYLKSRKIEFEEIRCSPQQRAIQTAQLINEVYKVPVKIQQNLHEKGGNQLQNKGIPGLTRKEFQNKYPEFEIDEIIQDAGWYFQDKRETDEECRQRAEKVIQDLHNEKKKSILIIGHGNFMDMVLGTVCGRAQNSKYFYYHQNCGITLLKNDGYGFEIDFYNDYSFLEMHYLKTGEDLILKRLANYKGKI</sequence>
<dbReference type="OMA" id="CRHGQDM"/>
<evidence type="ECO:0000313" key="3">
    <source>
        <dbReference type="EMBL" id="CAD8069713.1"/>
    </source>
</evidence>
<dbReference type="InterPro" id="IPR013078">
    <property type="entry name" value="His_Pase_superF_clade-1"/>
</dbReference>
<dbReference type="PANTHER" id="PTHR48100">
    <property type="entry name" value="BROAD-SPECIFICITY PHOSPHATASE YOR283W-RELATED"/>
    <property type="match status" value="1"/>
</dbReference>
<accession>A0A8S1LVU6</accession>
<dbReference type="Pfam" id="PF00300">
    <property type="entry name" value="His_Phos_1"/>
    <property type="match status" value="1"/>
</dbReference>
<feature type="binding site" evidence="2">
    <location>
        <begin position="7"/>
        <end position="14"/>
    </location>
    <ligand>
        <name>substrate</name>
    </ligand>
</feature>
<name>A0A8S1LVU6_PARPR</name>
<dbReference type="PANTHER" id="PTHR48100:SF44">
    <property type="entry name" value="PHOSPHATASE C1620.13-RELATED"/>
    <property type="match status" value="1"/>
</dbReference>
<feature type="active site" description="Tele-phosphohistidine intermediate" evidence="1">
    <location>
        <position position="8"/>
    </location>
</feature>
<comment type="caution">
    <text evidence="3">The sequence shown here is derived from an EMBL/GenBank/DDBJ whole genome shotgun (WGS) entry which is preliminary data.</text>
</comment>
<dbReference type="Proteomes" id="UP000688137">
    <property type="component" value="Unassembled WGS sequence"/>
</dbReference>
<gene>
    <name evidence="3" type="ORF">PPRIM_AZ9-3.1.T0440183</name>
</gene>
<dbReference type="CDD" id="cd07067">
    <property type="entry name" value="HP_PGM_like"/>
    <property type="match status" value="1"/>
</dbReference>
<evidence type="ECO:0000256" key="1">
    <source>
        <dbReference type="PIRSR" id="PIRSR613078-1"/>
    </source>
</evidence>
<feature type="active site" description="Proton donor/acceptor" evidence="1">
    <location>
        <position position="90"/>
    </location>
</feature>